<gene>
    <name evidence="2" type="ORF">Ocin01_03686</name>
</gene>
<dbReference type="PANTHER" id="PTHR11257">
    <property type="entry name" value="CHEMOSENSORY PROTEIN-RELATED"/>
    <property type="match status" value="1"/>
</dbReference>
<keyword evidence="1" id="KW-0472">Membrane</keyword>
<dbReference type="SUPFAM" id="SSF100910">
    <property type="entry name" value="Chemosensory protein Csp2"/>
    <property type="match status" value="1"/>
</dbReference>
<keyword evidence="3" id="KW-1185">Reference proteome</keyword>
<dbReference type="Gene3D" id="1.10.2080.10">
    <property type="entry name" value="Insect odorant-binding protein A10/Ejaculatory bulb-specific protein 3"/>
    <property type="match status" value="1"/>
</dbReference>
<evidence type="ECO:0000256" key="1">
    <source>
        <dbReference type="SAM" id="Phobius"/>
    </source>
</evidence>
<dbReference type="OrthoDB" id="6355718at2759"/>
<organism evidence="2 3">
    <name type="scientific">Orchesella cincta</name>
    <name type="common">Springtail</name>
    <name type="synonym">Podura cincta</name>
    <dbReference type="NCBI Taxonomy" id="48709"/>
    <lineage>
        <taxon>Eukaryota</taxon>
        <taxon>Metazoa</taxon>
        <taxon>Ecdysozoa</taxon>
        <taxon>Arthropoda</taxon>
        <taxon>Hexapoda</taxon>
        <taxon>Collembola</taxon>
        <taxon>Entomobryomorpha</taxon>
        <taxon>Entomobryoidea</taxon>
        <taxon>Orchesellidae</taxon>
        <taxon>Orchesellinae</taxon>
        <taxon>Orchesella</taxon>
    </lineage>
</organism>
<keyword evidence="1" id="KW-0812">Transmembrane</keyword>
<sequence length="193" mass="22102">MKLTVGGSSVARMIASSAFVILSVKILVCASYRGVLHPLTYQRQIDYLDVEQYFRNSRLMRIQIMCIFYDEPCDLVGRWLKPRLFPALFGDCPACTEYQKEKLPQWLLIFADKYPVMFRAVVAQFLMDQGYPVPKEEIPKIQRAFGFRDTRKILNPQSVINASVVAPIGARKDTGPALISYFGRRRTTKPKTL</sequence>
<dbReference type="PANTHER" id="PTHR11257:SF11">
    <property type="entry name" value="CHEMOSENSORY PROTEIN 17"/>
    <property type="match status" value="1"/>
</dbReference>
<protein>
    <submittedName>
        <fullName evidence="2">Putative odorant-binding protein A10</fullName>
    </submittedName>
</protein>
<dbReference type="AlphaFoldDB" id="A0A1D2NCL2"/>
<comment type="caution">
    <text evidence="2">The sequence shown here is derived from an EMBL/GenBank/DDBJ whole genome shotgun (WGS) entry which is preliminary data.</text>
</comment>
<proteinExistence type="predicted"/>
<reference evidence="2 3" key="1">
    <citation type="journal article" date="2016" name="Genome Biol. Evol.">
        <title>Gene Family Evolution Reflects Adaptation to Soil Environmental Stressors in the Genome of the Collembolan Orchesella cincta.</title>
        <authorList>
            <person name="Faddeeva-Vakhrusheva A."/>
            <person name="Derks M.F."/>
            <person name="Anvar S.Y."/>
            <person name="Agamennone V."/>
            <person name="Suring W."/>
            <person name="Smit S."/>
            <person name="van Straalen N.M."/>
            <person name="Roelofs D."/>
        </authorList>
    </citation>
    <scope>NUCLEOTIDE SEQUENCE [LARGE SCALE GENOMIC DNA]</scope>
    <source>
        <tissue evidence="2">Mixed pool</tissue>
    </source>
</reference>
<dbReference type="Pfam" id="PF03392">
    <property type="entry name" value="OS-D"/>
    <property type="match status" value="1"/>
</dbReference>
<dbReference type="InterPro" id="IPR005055">
    <property type="entry name" value="A10/PebIII"/>
</dbReference>
<dbReference type="InterPro" id="IPR036682">
    <property type="entry name" value="OS_D_A10/PebIII_sf"/>
</dbReference>
<accession>A0A1D2NCL2</accession>
<dbReference type="OMA" id="QIMCIFY"/>
<evidence type="ECO:0000313" key="2">
    <source>
        <dbReference type="EMBL" id="ODN02997.1"/>
    </source>
</evidence>
<name>A0A1D2NCL2_ORCCI</name>
<keyword evidence="1" id="KW-1133">Transmembrane helix</keyword>
<dbReference type="Proteomes" id="UP000094527">
    <property type="component" value="Unassembled WGS sequence"/>
</dbReference>
<feature type="transmembrane region" description="Helical" evidence="1">
    <location>
        <begin position="12"/>
        <end position="35"/>
    </location>
</feature>
<dbReference type="EMBL" id="LJIJ01000090">
    <property type="protein sequence ID" value="ODN02997.1"/>
    <property type="molecule type" value="Genomic_DNA"/>
</dbReference>
<evidence type="ECO:0000313" key="3">
    <source>
        <dbReference type="Proteomes" id="UP000094527"/>
    </source>
</evidence>